<feature type="compositionally biased region" description="Polar residues" evidence="4">
    <location>
        <begin position="255"/>
        <end position="279"/>
    </location>
</feature>
<feature type="coiled-coil region" evidence="3">
    <location>
        <begin position="60"/>
        <end position="94"/>
    </location>
</feature>
<dbReference type="Pfam" id="PF14604">
    <property type="entry name" value="SH3_9"/>
    <property type="match status" value="1"/>
</dbReference>
<gene>
    <name evidence="6" type="ORF">TcWFU_007807</name>
</gene>
<dbReference type="GO" id="GO:0016301">
    <property type="term" value="F:kinase activity"/>
    <property type="evidence" value="ECO:0007669"/>
    <property type="project" value="UniProtKB-KW"/>
</dbReference>
<keyword evidence="7" id="KW-1185">Reference proteome</keyword>
<evidence type="ECO:0000313" key="7">
    <source>
        <dbReference type="Proteomes" id="UP001651158"/>
    </source>
</evidence>
<protein>
    <submittedName>
        <fullName evidence="6">Protein kinase C and casein kinase substrate in neuron protein 1</fullName>
    </submittedName>
</protein>
<keyword evidence="3" id="KW-0175">Coiled coil</keyword>
<keyword evidence="6" id="KW-0418">Kinase</keyword>
<organism evidence="6 7">
    <name type="scientific">Taenia crassiceps</name>
    <dbReference type="NCBI Taxonomy" id="6207"/>
    <lineage>
        <taxon>Eukaryota</taxon>
        <taxon>Metazoa</taxon>
        <taxon>Spiralia</taxon>
        <taxon>Lophotrochozoa</taxon>
        <taxon>Platyhelminthes</taxon>
        <taxon>Cestoda</taxon>
        <taxon>Eucestoda</taxon>
        <taxon>Cyclophyllidea</taxon>
        <taxon>Taeniidae</taxon>
        <taxon>Taenia</taxon>
    </lineage>
</organism>
<reference evidence="6 7" key="1">
    <citation type="journal article" date="2022" name="Front. Cell. Infect. Microbiol.">
        <title>The Genomes of Two Strains of Taenia crassiceps the Animal Model for the Study of Human Cysticercosis.</title>
        <authorList>
            <person name="Bobes R.J."/>
            <person name="Estrada K."/>
            <person name="Rios-Valencia D.G."/>
            <person name="Calderon-Gallegos A."/>
            <person name="de la Torre P."/>
            <person name="Carrero J.C."/>
            <person name="Sanchez-Flores A."/>
            <person name="Laclette J.P."/>
        </authorList>
    </citation>
    <scope>NUCLEOTIDE SEQUENCE [LARGE SCALE GENOMIC DNA]</scope>
    <source>
        <strain evidence="6">WFUcys</strain>
    </source>
</reference>
<dbReference type="Gene3D" id="2.30.30.40">
    <property type="entry name" value="SH3 Domains"/>
    <property type="match status" value="1"/>
</dbReference>
<keyword evidence="6" id="KW-0808">Transferase</keyword>
<evidence type="ECO:0000256" key="4">
    <source>
        <dbReference type="SAM" id="MobiDB-lite"/>
    </source>
</evidence>
<dbReference type="SUPFAM" id="SSF50044">
    <property type="entry name" value="SH3-domain"/>
    <property type="match status" value="1"/>
</dbReference>
<dbReference type="EMBL" id="JAKROA010000002">
    <property type="protein sequence ID" value="KAL5110714.1"/>
    <property type="molecule type" value="Genomic_DNA"/>
</dbReference>
<sequence>MGCFATVQALTLTLEHPARNFTMSSMKDKVSRKMRFTFARTEQKLRPSRNYTKESNTDSLEQFRADVKEQKSVNRKLTEQWKKYLTRIQEAEKTAEEFEYTLLHYFNSSEERSLTVFPSFETCDLESGFEEVKEKSDAVSKTIKDTEALKIKYLANQTLYEKANDQKKEQEKLAMEESLKRLTDSMKGLQQCVPQILTKNDEALYQCVLKYFTSKHEYLNKMLSETKGILDKMKDARFSAPISSKYYRSSSYQSPTSGCQTPSNDGTAKDQPVNSTTIPPANGHEVKGIGLPTYSTHSSNEQGPNGAGASTRNQASSELSSRTPPFDVIAAFAYTSEEQDELGFEANDDITVLPWEDSEDESKNPEPGWLYGKHKKSGLTGLFPANYVKLA</sequence>
<feature type="region of interest" description="Disordered" evidence="4">
    <location>
        <begin position="342"/>
        <end position="377"/>
    </location>
</feature>
<evidence type="ECO:0000256" key="1">
    <source>
        <dbReference type="ARBA" id="ARBA00022443"/>
    </source>
</evidence>
<name>A0ABR4QM49_9CEST</name>
<dbReference type="InterPro" id="IPR036028">
    <property type="entry name" value="SH3-like_dom_sf"/>
</dbReference>
<accession>A0ABR4QM49</accession>
<feature type="compositionally biased region" description="Polar residues" evidence="4">
    <location>
        <begin position="293"/>
        <end position="322"/>
    </location>
</feature>
<evidence type="ECO:0000256" key="3">
    <source>
        <dbReference type="SAM" id="Coils"/>
    </source>
</evidence>
<feature type="region of interest" description="Disordered" evidence="4">
    <location>
        <begin position="248"/>
        <end position="322"/>
    </location>
</feature>
<proteinExistence type="predicted"/>
<evidence type="ECO:0000256" key="2">
    <source>
        <dbReference type="PROSITE-ProRule" id="PRU00192"/>
    </source>
</evidence>
<dbReference type="PROSITE" id="PS50002">
    <property type="entry name" value="SH3"/>
    <property type="match status" value="1"/>
</dbReference>
<dbReference type="SMART" id="SM00326">
    <property type="entry name" value="SH3"/>
    <property type="match status" value="1"/>
</dbReference>
<dbReference type="InterPro" id="IPR001452">
    <property type="entry name" value="SH3_domain"/>
</dbReference>
<evidence type="ECO:0000313" key="6">
    <source>
        <dbReference type="EMBL" id="KAL5110714.1"/>
    </source>
</evidence>
<comment type="caution">
    <text evidence="6">The sequence shown here is derived from an EMBL/GenBank/DDBJ whole genome shotgun (WGS) entry which is preliminary data.</text>
</comment>
<dbReference type="Proteomes" id="UP001651158">
    <property type="component" value="Unassembled WGS sequence"/>
</dbReference>
<evidence type="ECO:0000259" key="5">
    <source>
        <dbReference type="PROSITE" id="PS50002"/>
    </source>
</evidence>
<keyword evidence="1 2" id="KW-0728">SH3 domain</keyword>
<feature type="domain" description="SH3" evidence="5">
    <location>
        <begin position="323"/>
        <end position="391"/>
    </location>
</feature>